<dbReference type="Proteomes" id="UP000046392">
    <property type="component" value="Unplaced"/>
</dbReference>
<organism evidence="3 4">
    <name type="scientific">Strongyloides papillosus</name>
    <name type="common">Intestinal threadworm</name>
    <dbReference type="NCBI Taxonomy" id="174720"/>
    <lineage>
        <taxon>Eukaryota</taxon>
        <taxon>Metazoa</taxon>
        <taxon>Ecdysozoa</taxon>
        <taxon>Nematoda</taxon>
        <taxon>Chromadorea</taxon>
        <taxon>Rhabditida</taxon>
        <taxon>Tylenchina</taxon>
        <taxon>Panagrolaimomorpha</taxon>
        <taxon>Strongyloidoidea</taxon>
        <taxon>Strongyloididae</taxon>
        <taxon>Strongyloides</taxon>
    </lineage>
</organism>
<evidence type="ECO:0000313" key="4">
    <source>
        <dbReference type="WBParaSite" id="SPAL_0001041100.1"/>
    </source>
</evidence>
<name>A0A0N5BX76_STREA</name>
<feature type="compositionally biased region" description="Basic and acidic residues" evidence="2">
    <location>
        <begin position="202"/>
        <end position="237"/>
    </location>
</feature>
<protein>
    <submittedName>
        <fullName evidence="4">Uncharacterized protein</fullName>
    </submittedName>
</protein>
<proteinExistence type="predicted"/>
<dbReference type="WBParaSite" id="SPAL_0001041100.1">
    <property type="protein sequence ID" value="SPAL_0001041100.1"/>
    <property type="gene ID" value="SPAL_0001041100"/>
</dbReference>
<evidence type="ECO:0000256" key="1">
    <source>
        <dbReference type="SAM" id="Coils"/>
    </source>
</evidence>
<reference evidence="4" key="1">
    <citation type="submission" date="2017-02" db="UniProtKB">
        <authorList>
            <consortium name="WormBaseParasite"/>
        </authorList>
    </citation>
    <scope>IDENTIFICATION</scope>
</reference>
<keyword evidence="1" id="KW-0175">Coiled coil</keyword>
<feature type="coiled-coil region" evidence="1">
    <location>
        <begin position="119"/>
        <end position="154"/>
    </location>
</feature>
<keyword evidence="3" id="KW-1185">Reference proteome</keyword>
<sequence length="254" mass="29706">MNSPRNSYASLANLNQKLRVLQNQCKNEGRNVKETLCRDAEMIIQEACNNIGKLLEQKNNAIIEKDHDNIKRIDEEISIIESTAINMANLDVLLREKYTDDVVKPFIEPEASNIKVKITEEEIQKIRKIEREKIKKENDRIKEKEKLREARKDEYINELGFQDIKKNISFKETPTYKSFHKSLQSKKKNNSTPSDDESGDEYETKNSESSLRKGPSEEEVRIAMKKVKEEKNEELNHELDKYYAEIEKIIEGDN</sequence>
<accession>A0A0N5BX76</accession>
<evidence type="ECO:0000256" key="2">
    <source>
        <dbReference type="SAM" id="MobiDB-lite"/>
    </source>
</evidence>
<dbReference type="AlphaFoldDB" id="A0A0N5BX76"/>
<feature type="compositionally biased region" description="Basic residues" evidence="2">
    <location>
        <begin position="180"/>
        <end position="189"/>
    </location>
</feature>
<feature type="region of interest" description="Disordered" evidence="2">
    <location>
        <begin position="180"/>
        <end position="237"/>
    </location>
</feature>
<evidence type="ECO:0000313" key="3">
    <source>
        <dbReference type="Proteomes" id="UP000046392"/>
    </source>
</evidence>